<evidence type="ECO:0000313" key="3">
    <source>
        <dbReference type="EMBL" id="OAD46124.1"/>
    </source>
</evidence>
<dbReference type="Gene3D" id="3.40.50.2000">
    <property type="entry name" value="Glycogen Phosphorylase B"/>
    <property type="match status" value="2"/>
</dbReference>
<dbReference type="Pfam" id="PF00534">
    <property type="entry name" value="Glycos_transf_1"/>
    <property type="match status" value="1"/>
</dbReference>
<feature type="domain" description="Glycosyltransferase subfamily 4-like N-terminal" evidence="2">
    <location>
        <begin position="15"/>
        <end position="123"/>
    </location>
</feature>
<dbReference type="RefSeq" id="WP_082864166.1">
    <property type="nucleotide sequence ID" value="NZ_CP150660.1"/>
</dbReference>
<dbReference type="STRING" id="1333662.LPB303_04205"/>
<reference evidence="3 4" key="1">
    <citation type="submission" date="2016-02" db="EMBL/GenBank/DDBJ databases">
        <title>Draft genome sequence of Polaribacter atrinae KACC17473.</title>
        <authorList>
            <person name="Shin S.-K."/>
            <person name="Yi H."/>
        </authorList>
    </citation>
    <scope>NUCLEOTIDE SEQUENCE [LARGE SCALE GENOMIC DNA]</scope>
    <source>
        <strain evidence="3 4">KACC 17473</strain>
    </source>
</reference>
<dbReference type="PANTHER" id="PTHR12526">
    <property type="entry name" value="GLYCOSYLTRANSFERASE"/>
    <property type="match status" value="1"/>
</dbReference>
<protein>
    <recommendedName>
        <fullName evidence="5">Glycosyltransferase</fullName>
    </recommendedName>
</protein>
<feature type="domain" description="Glycosyl transferase family 1" evidence="1">
    <location>
        <begin position="170"/>
        <end position="335"/>
    </location>
</feature>
<gene>
    <name evidence="3" type="ORF">LPB303_04205</name>
</gene>
<sequence length="360" mass="41265">MKKIKVLQLIDSLSVGGAEVLAVNIANALSKKKSIESYLCATREEGVLKEKIDLDPAKYLFLKRKKTLDIKAFQQLISFCKHEKIEIIHAHTNSFFMAFIVRLFYAEIKIVWHNHTGDNINLKGLKLYILKITSFYFETIINVNKPLNVWSTAKLNSRNSVFLNNFPFFKNENDKTFLKGEKGKRIVCLAAFRPEKDHLNLLKAFKLVVAENKGWTLHFVGKPYEDNYSEEIINFVKKMSLNDCVYFYGIQSDIKHILEQCSIGVLSSKSEGLPLALLEYGLAKLPVIVTDVGECRNVIEQGISGIVVEKENSLELKIALEELINSEEKRKKYGELHSKNVNNFYSQKSFINQLIKNYTI</sequence>
<proteinExistence type="predicted"/>
<organism evidence="3 4">
    <name type="scientific">Polaribacter atrinae</name>
    <dbReference type="NCBI Taxonomy" id="1333662"/>
    <lineage>
        <taxon>Bacteria</taxon>
        <taxon>Pseudomonadati</taxon>
        <taxon>Bacteroidota</taxon>
        <taxon>Flavobacteriia</taxon>
        <taxon>Flavobacteriales</taxon>
        <taxon>Flavobacteriaceae</taxon>
    </lineage>
</organism>
<evidence type="ECO:0000259" key="2">
    <source>
        <dbReference type="Pfam" id="PF13439"/>
    </source>
</evidence>
<evidence type="ECO:0008006" key="5">
    <source>
        <dbReference type="Google" id="ProtNLM"/>
    </source>
</evidence>
<keyword evidence="4" id="KW-1185">Reference proteome</keyword>
<dbReference type="InterPro" id="IPR001296">
    <property type="entry name" value="Glyco_trans_1"/>
</dbReference>
<dbReference type="SUPFAM" id="SSF53756">
    <property type="entry name" value="UDP-Glycosyltransferase/glycogen phosphorylase"/>
    <property type="match status" value="1"/>
</dbReference>
<dbReference type="PANTHER" id="PTHR12526:SF627">
    <property type="entry name" value="D-RHAMNOSYLTRANSFERASE WBPZ"/>
    <property type="match status" value="1"/>
</dbReference>
<evidence type="ECO:0000313" key="4">
    <source>
        <dbReference type="Proteomes" id="UP000076923"/>
    </source>
</evidence>
<dbReference type="EMBL" id="LVWE01000005">
    <property type="protein sequence ID" value="OAD46124.1"/>
    <property type="molecule type" value="Genomic_DNA"/>
</dbReference>
<dbReference type="OrthoDB" id="823685at2"/>
<evidence type="ECO:0000259" key="1">
    <source>
        <dbReference type="Pfam" id="PF00534"/>
    </source>
</evidence>
<name>A0A176TE54_9FLAO</name>
<comment type="caution">
    <text evidence="3">The sequence shown here is derived from an EMBL/GenBank/DDBJ whole genome shotgun (WGS) entry which is preliminary data.</text>
</comment>
<accession>A0A176TE54</accession>
<dbReference type="Proteomes" id="UP000076923">
    <property type="component" value="Unassembled WGS sequence"/>
</dbReference>
<dbReference type="Pfam" id="PF13439">
    <property type="entry name" value="Glyco_transf_4"/>
    <property type="match status" value="1"/>
</dbReference>
<dbReference type="InterPro" id="IPR028098">
    <property type="entry name" value="Glyco_trans_4-like_N"/>
</dbReference>
<dbReference type="AlphaFoldDB" id="A0A176TE54"/>
<dbReference type="GO" id="GO:0016757">
    <property type="term" value="F:glycosyltransferase activity"/>
    <property type="evidence" value="ECO:0007669"/>
    <property type="project" value="InterPro"/>
</dbReference>